<reference evidence="2" key="1">
    <citation type="journal article" date="2020" name="Stud. Mycol.">
        <title>101 Dothideomycetes genomes: a test case for predicting lifestyles and emergence of pathogens.</title>
        <authorList>
            <person name="Haridas S."/>
            <person name="Albert R."/>
            <person name="Binder M."/>
            <person name="Bloem J."/>
            <person name="Labutti K."/>
            <person name="Salamov A."/>
            <person name="Andreopoulos B."/>
            <person name="Baker S."/>
            <person name="Barry K."/>
            <person name="Bills G."/>
            <person name="Bluhm B."/>
            <person name="Cannon C."/>
            <person name="Castanera R."/>
            <person name="Culley D."/>
            <person name="Daum C."/>
            <person name="Ezra D."/>
            <person name="Gonzalez J."/>
            <person name="Henrissat B."/>
            <person name="Kuo A."/>
            <person name="Liang C."/>
            <person name="Lipzen A."/>
            <person name="Lutzoni F."/>
            <person name="Magnuson J."/>
            <person name="Mondo S."/>
            <person name="Nolan M."/>
            <person name="Ohm R."/>
            <person name="Pangilinan J."/>
            <person name="Park H.-J."/>
            <person name="Ramirez L."/>
            <person name="Alfaro M."/>
            <person name="Sun H."/>
            <person name="Tritt A."/>
            <person name="Yoshinaga Y."/>
            <person name="Zwiers L.-H."/>
            <person name="Turgeon B."/>
            <person name="Goodwin S."/>
            <person name="Spatafora J."/>
            <person name="Crous P."/>
            <person name="Grigoriev I."/>
        </authorList>
    </citation>
    <scope>NUCLEOTIDE SEQUENCE</scope>
    <source>
        <strain evidence="2">CBS 121167</strain>
    </source>
</reference>
<evidence type="ECO:0000313" key="3">
    <source>
        <dbReference type="Proteomes" id="UP000799438"/>
    </source>
</evidence>
<organism evidence="2 3">
    <name type="scientific">Aplosporella prunicola CBS 121167</name>
    <dbReference type="NCBI Taxonomy" id="1176127"/>
    <lineage>
        <taxon>Eukaryota</taxon>
        <taxon>Fungi</taxon>
        <taxon>Dikarya</taxon>
        <taxon>Ascomycota</taxon>
        <taxon>Pezizomycotina</taxon>
        <taxon>Dothideomycetes</taxon>
        <taxon>Dothideomycetes incertae sedis</taxon>
        <taxon>Botryosphaeriales</taxon>
        <taxon>Aplosporellaceae</taxon>
        <taxon>Aplosporella</taxon>
    </lineage>
</organism>
<feature type="region of interest" description="Disordered" evidence="1">
    <location>
        <begin position="40"/>
        <end position="210"/>
    </location>
</feature>
<sequence>MLQSSWLVVYRHHRHLFAGFANPLPPITIPIPIPLPLTTTTVPIRPRPQPRLLPPSQRQPHPVRAPRPPSRHALRAQPARRRAQRVARNILCPVTRQHLPGQQRALRDQGLSRRGIAAASITPGSSRPGEPSTKPGPLGSRAAEPGPRERRLEVDREAVHVAQLDQRRRAQLGGRRAGGAVPGSAARDAGRVTGPEEGLLGRGAEVEELV</sequence>
<evidence type="ECO:0000256" key="1">
    <source>
        <dbReference type="SAM" id="MobiDB-lite"/>
    </source>
</evidence>
<dbReference type="RefSeq" id="XP_033397699.1">
    <property type="nucleotide sequence ID" value="XM_033540428.1"/>
</dbReference>
<evidence type="ECO:0000313" key="2">
    <source>
        <dbReference type="EMBL" id="KAF2141987.1"/>
    </source>
</evidence>
<protein>
    <submittedName>
        <fullName evidence="2">Uncharacterized protein</fullName>
    </submittedName>
</protein>
<name>A0A6A6BGI7_9PEZI</name>
<dbReference type="AlphaFoldDB" id="A0A6A6BGI7"/>
<dbReference type="EMBL" id="ML995485">
    <property type="protein sequence ID" value="KAF2141987.1"/>
    <property type="molecule type" value="Genomic_DNA"/>
</dbReference>
<feature type="compositionally biased region" description="Basic residues" evidence="1">
    <location>
        <begin position="69"/>
        <end position="85"/>
    </location>
</feature>
<gene>
    <name evidence="2" type="ORF">K452DRAFT_287184</name>
</gene>
<keyword evidence="3" id="KW-1185">Reference proteome</keyword>
<dbReference type="GeneID" id="54297924"/>
<proteinExistence type="predicted"/>
<feature type="compositionally biased region" description="Basic and acidic residues" evidence="1">
    <location>
        <begin position="146"/>
        <end position="159"/>
    </location>
</feature>
<dbReference type="Proteomes" id="UP000799438">
    <property type="component" value="Unassembled WGS sequence"/>
</dbReference>
<accession>A0A6A6BGI7</accession>